<evidence type="ECO:0000313" key="7">
    <source>
        <dbReference type="Proteomes" id="UP001652740"/>
    </source>
</evidence>
<keyword evidence="4 5" id="KW-0472">Membrane</keyword>
<dbReference type="SUPFAM" id="SSF103473">
    <property type="entry name" value="MFS general substrate transporter"/>
    <property type="match status" value="1"/>
</dbReference>
<dbReference type="InterPro" id="IPR036259">
    <property type="entry name" value="MFS_trans_sf"/>
</dbReference>
<evidence type="ECO:0000256" key="1">
    <source>
        <dbReference type="ARBA" id="ARBA00004141"/>
    </source>
</evidence>
<dbReference type="PANTHER" id="PTHR48021:SF68">
    <property type="entry name" value="MAJOR FACILITATOR SUPERFAMILY (MFS) PROFILE DOMAIN-CONTAINING PROTEIN"/>
    <property type="match status" value="1"/>
</dbReference>
<dbReference type="PROSITE" id="PS50850">
    <property type="entry name" value="MFS"/>
    <property type="match status" value="1"/>
</dbReference>
<dbReference type="AlphaFoldDB" id="A0A6J1WPX1"/>
<gene>
    <name evidence="8" type="primary">LOC113513911</name>
</gene>
<evidence type="ECO:0000313" key="8">
    <source>
        <dbReference type="RefSeq" id="XP_026753694.3"/>
    </source>
</evidence>
<reference evidence="8" key="1">
    <citation type="submission" date="2025-08" db="UniProtKB">
        <authorList>
            <consortium name="RefSeq"/>
        </authorList>
    </citation>
    <scope>IDENTIFICATION</scope>
    <source>
        <tissue evidence="8">Whole larvae</tissue>
    </source>
</reference>
<evidence type="ECO:0000256" key="2">
    <source>
        <dbReference type="ARBA" id="ARBA00022692"/>
    </source>
</evidence>
<feature type="transmembrane region" description="Helical" evidence="5">
    <location>
        <begin position="388"/>
        <end position="406"/>
    </location>
</feature>
<feature type="domain" description="Major facilitator superfamily (MFS) profile" evidence="6">
    <location>
        <begin position="12"/>
        <end position="444"/>
    </location>
</feature>
<dbReference type="InterPro" id="IPR050549">
    <property type="entry name" value="MFS_Trehalose_Transporter"/>
</dbReference>
<dbReference type="PANTHER" id="PTHR48021">
    <property type="match status" value="1"/>
</dbReference>
<comment type="subcellular location">
    <subcellularLocation>
        <location evidence="1">Membrane</location>
        <topology evidence="1">Multi-pass membrane protein</topology>
    </subcellularLocation>
</comment>
<sequence length="472" mass="53459">MYKIFYSVPLLRQTWVTFSVLMFMVGQGMVIGYTTMLAALQKPISGILLDNYGAFQLETWLERSCFIGLVISSILMDWCGRKTTYLLMILTGVTGWLLIDFAQTLSMLIVGCLLSGTTFGNLLLTSLIISEYASPKYRGIFLCLKTVSVSVGITISHILGNDFDCRLLSTLVLIFYIVSFGMACDWPESPVWLASRKQFVKCEESFIWLRGTEEPSMAEFQELIKAHKEQYMYKCLRTRTKIVEFMQKFIKTDFLKPITIMIFAFLLLEASGKHYFPAYTLQFIGEITPRSFYNTLYIDLVLLTSSTISCISIRLFKRRSVLLSTGIAAVIVLILTSSHIFLISNNILPNRPSISILLLFLYLALANLGCTTLPLIFIGEILPTLHRAVGSAVSGVIISILYWVALKAIPYLLECTKVYGVFAILGLLITVSVLILYFILPETKDRTLEEIDYYIYNGCFRNEESIDDIFNI</sequence>
<dbReference type="InterPro" id="IPR005828">
    <property type="entry name" value="MFS_sugar_transport-like"/>
</dbReference>
<feature type="transmembrane region" description="Helical" evidence="5">
    <location>
        <begin position="354"/>
        <end position="376"/>
    </location>
</feature>
<accession>A0A6J1WPX1</accession>
<name>A0A6J1WPX1_GALME</name>
<feature type="transmembrane region" description="Helical" evidence="5">
    <location>
        <begin position="20"/>
        <end position="40"/>
    </location>
</feature>
<organism evidence="7 8">
    <name type="scientific">Galleria mellonella</name>
    <name type="common">Greater wax moth</name>
    <dbReference type="NCBI Taxonomy" id="7137"/>
    <lineage>
        <taxon>Eukaryota</taxon>
        <taxon>Metazoa</taxon>
        <taxon>Ecdysozoa</taxon>
        <taxon>Arthropoda</taxon>
        <taxon>Hexapoda</taxon>
        <taxon>Insecta</taxon>
        <taxon>Pterygota</taxon>
        <taxon>Neoptera</taxon>
        <taxon>Endopterygota</taxon>
        <taxon>Lepidoptera</taxon>
        <taxon>Glossata</taxon>
        <taxon>Ditrysia</taxon>
        <taxon>Pyraloidea</taxon>
        <taxon>Pyralidae</taxon>
        <taxon>Galleriinae</taxon>
        <taxon>Galleria</taxon>
    </lineage>
</organism>
<dbReference type="RefSeq" id="XP_026753694.3">
    <property type="nucleotide sequence ID" value="XM_026897893.3"/>
</dbReference>
<dbReference type="InterPro" id="IPR020846">
    <property type="entry name" value="MFS_dom"/>
</dbReference>
<dbReference type="KEGG" id="gmw:113513911"/>
<feature type="transmembrane region" description="Helical" evidence="5">
    <location>
        <begin position="321"/>
        <end position="342"/>
    </location>
</feature>
<feature type="transmembrane region" description="Helical" evidence="5">
    <location>
        <begin position="418"/>
        <end position="440"/>
    </location>
</feature>
<dbReference type="Pfam" id="PF00083">
    <property type="entry name" value="Sugar_tr"/>
    <property type="match status" value="1"/>
</dbReference>
<evidence type="ECO:0000259" key="6">
    <source>
        <dbReference type="PROSITE" id="PS50850"/>
    </source>
</evidence>
<feature type="transmembrane region" description="Helical" evidence="5">
    <location>
        <begin position="85"/>
        <end position="102"/>
    </location>
</feature>
<keyword evidence="7" id="KW-1185">Reference proteome</keyword>
<dbReference type="GeneID" id="113513911"/>
<feature type="transmembrane region" description="Helical" evidence="5">
    <location>
        <begin position="254"/>
        <end position="276"/>
    </location>
</feature>
<protein>
    <submittedName>
        <fullName evidence="8">Facilitated trehalose transporter Tret1-like</fullName>
    </submittedName>
</protein>
<keyword evidence="2 5" id="KW-0812">Transmembrane</keyword>
<dbReference type="Proteomes" id="UP001652740">
    <property type="component" value="Unplaced"/>
</dbReference>
<proteinExistence type="predicted"/>
<dbReference type="GO" id="GO:0022857">
    <property type="term" value="F:transmembrane transporter activity"/>
    <property type="evidence" value="ECO:0007669"/>
    <property type="project" value="InterPro"/>
</dbReference>
<keyword evidence="3 5" id="KW-1133">Transmembrane helix</keyword>
<evidence type="ECO:0000256" key="5">
    <source>
        <dbReference type="SAM" id="Phobius"/>
    </source>
</evidence>
<dbReference type="Gene3D" id="1.20.1250.20">
    <property type="entry name" value="MFS general substrate transporter like domains"/>
    <property type="match status" value="1"/>
</dbReference>
<evidence type="ECO:0000256" key="3">
    <source>
        <dbReference type="ARBA" id="ARBA00022989"/>
    </source>
</evidence>
<dbReference type="GO" id="GO:0016020">
    <property type="term" value="C:membrane"/>
    <property type="evidence" value="ECO:0007669"/>
    <property type="project" value="UniProtKB-SubCell"/>
</dbReference>
<feature type="transmembrane region" description="Helical" evidence="5">
    <location>
        <begin position="166"/>
        <end position="186"/>
    </location>
</feature>
<evidence type="ECO:0000256" key="4">
    <source>
        <dbReference type="ARBA" id="ARBA00023136"/>
    </source>
</evidence>
<dbReference type="InParanoid" id="A0A6J1WPX1"/>
<feature type="transmembrane region" description="Helical" evidence="5">
    <location>
        <begin position="108"/>
        <end position="129"/>
    </location>
</feature>
<feature type="transmembrane region" description="Helical" evidence="5">
    <location>
        <begin position="296"/>
        <end position="316"/>
    </location>
</feature>
<feature type="transmembrane region" description="Helical" evidence="5">
    <location>
        <begin position="141"/>
        <end position="160"/>
    </location>
</feature>